<dbReference type="PANTHER" id="PTHR30126">
    <property type="entry name" value="HTH-TYPE TRANSCRIPTIONAL REGULATOR"/>
    <property type="match status" value="1"/>
</dbReference>
<dbReference type="PROSITE" id="PS50931">
    <property type="entry name" value="HTH_LYSR"/>
    <property type="match status" value="1"/>
</dbReference>
<accession>A0A1M7SX96</accession>
<dbReference type="InterPro" id="IPR000847">
    <property type="entry name" value="LysR_HTH_N"/>
</dbReference>
<dbReference type="InterPro" id="IPR005119">
    <property type="entry name" value="LysR_subst-bd"/>
</dbReference>
<dbReference type="SUPFAM" id="SSF53850">
    <property type="entry name" value="Periplasmic binding protein-like II"/>
    <property type="match status" value="1"/>
</dbReference>
<sequence length="288" mass="30242">MLNLVHARTFLAVLSERGFRAAARGLKLSPSTVVEHIKQLEADLAAPLLVRRRGIVEATAHGAVFAPLARAMVETAERSRAIVAQAALRIAASSNIGTYLLQSMLAEFQAANPIPVDLWIGANPEVAERLKNGRADVALMEWWSDQPGFCEYGWRKEPLVIIVAPDHPWAARNGVEAEELAGQILLGGEPGTGTNTILRKQLGAVAGTAVGGLGNTEAVKRAVRAGRGISLVIAAAVTDEIKAGQLVAVPLSGIELTKELKIISPAGLPEAAPASRFVGHVLSNACSG</sequence>
<keyword evidence="3" id="KW-0805">Transcription regulation</keyword>
<dbReference type="Pfam" id="PF03466">
    <property type="entry name" value="LysR_substrate"/>
    <property type="match status" value="1"/>
</dbReference>
<dbReference type="Proteomes" id="UP000184096">
    <property type="component" value="Chromosome I"/>
</dbReference>
<evidence type="ECO:0000313" key="7">
    <source>
        <dbReference type="EMBL" id="SHN63091.1"/>
    </source>
</evidence>
<comment type="function">
    <text evidence="1">NodD regulates the expression of the nodABCFE genes which encode other nodulation proteins. NodD is also a negative regulator of its own expression. Binds flavonoids as inducers.</text>
</comment>
<dbReference type="Pfam" id="PF00126">
    <property type="entry name" value="HTH_1"/>
    <property type="match status" value="1"/>
</dbReference>
<evidence type="ECO:0000256" key="4">
    <source>
        <dbReference type="ARBA" id="ARBA00023125"/>
    </source>
</evidence>
<dbReference type="AlphaFoldDB" id="A0A1M7SX96"/>
<dbReference type="Gene3D" id="1.10.10.10">
    <property type="entry name" value="Winged helix-like DNA-binding domain superfamily/Winged helix DNA-binding domain"/>
    <property type="match status" value="1"/>
</dbReference>
<dbReference type="Gene3D" id="3.40.190.10">
    <property type="entry name" value="Periplasmic binding protein-like II"/>
    <property type="match status" value="2"/>
</dbReference>
<evidence type="ECO:0000256" key="2">
    <source>
        <dbReference type="ARBA" id="ARBA00009437"/>
    </source>
</evidence>
<evidence type="ECO:0000313" key="8">
    <source>
        <dbReference type="Proteomes" id="UP000184096"/>
    </source>
</evidence>
<name>A0A1M7SX96_9BRAD</name>
<comment type="similarity">
    <text evidence="2">Belongs to the LysR transcriptional regulatory family.</text>
</comment>
<proteinExistence type="inferred from homology"/>
<keyword evidence="8" id="KW-1185">Reference proteome</keyword>
<dbReference type="EMBL" id="LT670849">
    <property type="protein sequence ID" value="SHN63091.1"/>
    <property type="molecule type" value="Genomic_DNA"/>
</dbReference>
<reference evidence="8" key="1">
    <citation type="submission" date="2016-11" db="EMBL/GenBank/DDBJ databases">
        <authorList>
            <person name="Varghese N."/>
            <person name="Submissions S."/>
        </authorList>
    </citation>
    <scope>NUCLEOTIDE SEQUENCE [LARGE SCALE GENOMIC DNA]</scope>
    <source>
        <strain evidence="8">GAS401</strain>
    </source>
</reference>
<evidence type="ECO:0000256" key="3">
    <source>
        <dbReference type="ARBA" id="ARBA00023015"/>
    </source>
</evidence>
<organism evidence="7 8">
    <name type="scientific">Bradyrhizobium erythrophlei</name>
    <dbReference type="NCBI Taxonomy" id="1437360"/>
    <lineage>
        <taxon>Bacteria</taxon>
        <taxon>Pseudomonadati</taxon>
        <taxon>Pseudomonadota</taxon>
        <taxon>Alphaproteobacteria</taxon>
        <taxon>Hyphomicrobiales</taxon>
        <taxon>Nitrobacteraceae</taxon>
        <taxon>Bradyrhizobium</taxon>
    </lineage>
</organism>
<protein>
    <submittedName>
        <fullName evidence="7">DNA-binding transcriptional regulator, LysR family</fullName>
    </submittedName>
</protein>
<feature type="domain" description="HTH lysR-type" evidence="6">
    <location>
        <begin position="2"/>
        <end position="59"/>
    </location>
</feature>
<dbReference type="GO" id="GO:0000976">
    <property type="term" value="F:transcription cis-regulatory region binding"/>
    <property type="evidence" value="ECO:0007669"/>
    <property type="project" value="TreeGrafter"/>
</dbReference>
<dbReference type="GO" id="GO:0003700">
    <property type="term" value="F:DNA-binding transcription factor activity"/>
    <property type="evidence" value="ECO:0007669"/>
    <property type="project" value="InterPro"/>
</dbReference>
<gene>
    <name evidence="7" type="ORF">SAMN05444170_0387</name>
</gene>
<evidence type="ECO:0000259" key="6">
    <source>
        <dbReference type="PROSITE" id="PS50931"/>
    </source>
</evidence>
<dbReference type="SUPFAM" id="SSF46785">
    <property type="entry name" value="Winged helix' DNA-binding domain"/>
    <property type="match status" value="1"/>
</dbReference>
<evidence type="ECO:0000256" key="1">
    <source>
        <dbReference type="ARBA" id="ARBA00003502"/>
    </source>
</evidence>
<dbReference type="InterPro" id="IPR036390">
    <property type="entry name" value="WH_DNA-bd_sf"/>
</dbReference>
<evidence type="ECO:0000256" key="5">
    <source>
        <dbReference type="ARBA" id="ARBA00023163"/>
    </source>
</evidence>
<keyword evidence="4 7" id="KW-0238">DNA-binding</keyword>
<dbReference type="PANTHER" id="PTHR30126:SF39">
    <property type="entry name" value="HTH-TYPE TRANSCRIPTIONAL REGULATOR CYSL"/>
    <property type="match status" value="1"/>
</dbReference>
<keyword evidence="5" id="KW-0804">Transcription</keyword>
<dbReference type="InterPro" id="IPR036388">
    <property type="entry name" value="WH-like_DNA-bd_sf"/>
</dbReference>